<keyword evidence="2" id="KW-0808">Transferase</keyword>
<dbReference type="RefSeq" id="XP_040683963.1">
    <property type="nucleotide sequence ID" value="XM_040836630.1"/>
</dbReference>
<dbReference type="SUPFAM" id="SSF52467">
    <property type="entry name" value="DHS-like NAD/FAD-binding domain"/>
    <property type="match status" value="1"/>
</dbReference>
<evidence type="ECO:0000256" key="4">
    <source>
        <dbReference type="PROSITE-ProRule" id="PRU00236"/>
    </source>
</evidence>
<dbReference type="InterPro" id="IPR026591">
    <property type="entry name" value="Sirtuin_cat_small_dom_sf"/>
</dbReference>
<keyword evidence="4" id="KW-0479">Metal-binding</keyword>
<dbReference type="InterPro" id="IPR003000">
    <property type="entry name" value="Sirtuin"/>
</dbReference>
<feature type="binding site" evidence="4">
    <location>
        <position position="220"/>
    </location>
    <ligand>
        <name>Zn(2+)</name>
        <dbReference type="ChEBI" id="CHEBI:29105"/>
    </ligand>
</feature>
<keyword evidence="4" id="KW-0862">Zinc</keyword>
<dbReference type="Gene3D" id="3.30.1600.10">
    <property type="entry name" value="SIR2/SIRT2 'Small Domain"/>
    <property type="match status" value="1"/>
</dbReference>
<name>A0A1L9R5T7_ASPWE</name>
<evidence type="ECO:0000256" key="3">
    <source>
        <dbReference type="ARBA" id="ARBA00023027"/>
    </source>
</evidence>
<dbReference type="Pfam" id="PF02146">
    <property type="entry name" value="SIR2"/>
    <property type="match status" value="1"/>
</dbReference>
<dbReference type="AlphaFoldDB" id="A0A1L9R5T7"/>
<sequence length="327" mass="35674">MASAIPAADLQSFSSYLKGCTRILALLGAGLSASSGLPTFRGAGGLWRSYDATDLATPEAFEAYPDLVWQFYSYRRHMALKANPNRAHYALAELARKNKNFITLSQNVDGLSQRANHPNEQLHLLHGSLFTVKCTSFYCNYSRQNDFTDPIVPALAIPRSGPELKPSESDKTGEEASRSLQNAMRLENEETGQQQEGTEVDISDERVPMPSLSPDVLPHCPECKDGLLRPGIVWFGESLPLQTINAVENFINTSPKVDLMLVIGTSSRVYPAAGYVDKARAKGARIAVINMDRNDVGSSGLQPGDWFFQGDAGVIVPEILKSVIGDI</sequence>
<feature type="binding site" evidence="4">
    <location>
        <position position="134"/>
    </location>
    <ligand>
        <name>Zn(2+)</name>
        <dbReference type="ChEBI" id="CHEBI:29105"/>
    </ligand>
</feature>
<dbReference type="InterPro" id="IPR050134">
    <property type="entry name" value="NAD-dep_sirtuin_deacylases"/>
</dbReference>
<evidence type="ECO:0000313" key="8">
    <source>
        <dbReference type="Proteomes" id="UP000184383"/>
    </source>
</evidence>
<keyword evidence="3" id="KW-0520">NAD</keyword>
<evidence type="ECO:0000313" key="7">
    <source>
        <dbReference type="EMBL" id="OJJ30286.1"/>
    </source>
</evidence>
<dbReference type="EMBL" id="KV878217">
    <property type="protein sequence ID" value="OJJ30286.1"/>
    <property type="molecule type" value="Genomic_DNA"/>
</dbReference>
<feature type="compositionally biased region" description="Basic and acidic residues" evidence="5">
    <location>
        <begin position="165"/>
        <end position="177"/>
    </location>
</feature>
<dbReference type="OrthoDB" id="424302at2759"/>
<evidence type="ECO:0000256" key="2">
    <source>
        <dbReference type="ARBA" id="ARBA00022679"/>
    </source>
</evidence>
<accession>A0A1L9R5T7</accession>
<feature type="domain" description="Deacetylase sirtuin-type" evidence="6">
    <location>
        <begin position="3"/>
        <end position="327"/>
    </location>
</feature>
<keyword evidence="8" id="KW-1185">Reference proteome</keyword>
<dbReference type="GO" id="GO:0070403">
    <property type="term" value="F:NAD+ binding"/>
    <property type="evidence" value="ECO:0007669"/>
    <property type="project" value="InterPro"/>
</dbReference>
<dbReference type="CDD" id="cd01412">
    <property type="entry name" value="SIRT5_Af1_CobB"/>
    <property type="match status" value="1"/>
</dbReference>
<gene>
    <name evidence="7" type="ORF">ASPWEDRAFT_45833</name>
</gene>
<feature type="active site" description="Proton acceptor" evidence="4">
    <location>
        <position position="126"/>
    </location>
</feature>
<dbReference type="Gene3D" id="3.40.50.1220">
    <property type="entry name" value="TPP-binding domain"/>
    <property type="match status" value="1"/>
</dbReference>
<dbReference type="GO" id="GO:0005634">
    <property type="term" value="C:nucleus"/>
    <property type="evidence" value="ECO:0007669"/>
    <property type="project" value="TreeGrafter"/>
</dbReference>
<dbReference type="PANTHER" id="PTHR11085">
    <property type="entry name" value="NAD-DEPENDENT PROTEIN DEACYLASE SIRTUIN-5, MITOCHONDRIAL-RELATED"/>
    <property type="match status" value="1"/>
</dbReference>
<dbReference type="VEuPathDB" id="FungiDB:ASPWEDRAFT_45833"/>
<dbReference type="STRING" id="1073089.A0A1L9R5T7"/>
<feature type="binding site" evidence="4">
    <location>
        <position position="139"/>
    </location>
    <ligand>
        <name>Zn(2+)</name>
        <dbReference type="ChEBI" id="CHEBI:29105"/>
    </ligand>
</feature>
<feature type="binding site" evidence="4">
    <location>
        <position position="223"/>
    </location>
    <ligand>
        <name>Zn(2+)</name>
        <dbReference type="ChEBI" id="CHEBI:29105"/>
    </ligand>
</feature>
<dbReference type="InterPro" id="IPR027546">
    <property type="entry name" value="Sirtuin_class_III"/>
</dbReference>
<dbReference type="GO" id="GO:0017136">
    <property type="term" value="F:histone deacetylase activity, NAD-dependent"/>
    <property type="evidence" value="ECO:0007669"/>
    <property type="project" value="TreeGrafter"/>
</dbReference>
<organism evidence="7 8">
    <name type="scientific">Aspergillus wentii DTO 134E9</name>
    <dbReference type="NCBI Taxonomy" id="1073089"/>
    <lineage>
        <taxon>Eukaryota</taxon>
        <taxon>Fungi</taxon>
        <taxon>Dikarya</taxon>
        <taxon>Ascomycota</taxon>
        <taxon>Pezizomycotina</taxon>
        <taxon>Eurotiomycetes</taxon>
        <taxon>Eurotiomycetidae</taxon>
        <taxon>Eurotiales</taxon>
        <taxon>Aspergillaceae</taxon>
        <taxon>Aspergillus</taxon>
        <taxon>Aspergillus subgen. Cremei</taxon>
    </lineage>
</organism>
<dbReference type="InterPro" id="IPR026590">
    <property type="entry name" value="Ssirtuin_cat_dom"/>
</dbReference>
<proteinExistence type="inferred from homology"/>
<feature type="region of interest" description="Disordered" evidence="5">
    <location>
        <begin position="158"/>
        <end position="179"/>
    </location>
</feature>
<dbReference type="GeneID" id="63752478"/>
<evidence type="ECO:0000256" key="5">
    <source>
        <dbReference type="SAM" id="MobiDB-lite"/>
    </source>
</evidence>
<comment type="similarity">
    <text evidence="1">Belongs to the sirtuin family. Class I subfamily.</text>
</comment>
<dbReference type="PANTHER" id="PTHR11085:SF10">
    <property type="entry name" value="NAD-DEPENDENT PROTEIN DEACYLASE SIRTUIN-5, MITOCHONDRIAL-RELATED"/>
    <property type="match status" value="1"/>
</dbReference>
<evidence type="ECO:0000256" key="1">
    <source>
        <dbReference type="ARBA" id="ARBA00006924"/>
    </source>
</evidence>
<dbReference type="InterPro" id="IPR029035">
    <property type="entry name" value="DHS-like_NAD/FAD-binding_dom"/>
</dbReference>
<dbReference type="Proteomes" id="UP000184383">
    <property type="component" value="Unassembled WGS sequence"/>
</dbReference>
<evidence type="ECO:0000259" key="6">
    <source>
        <dbReference type="PROSITE" id="PS50305"/>
    </source>
</evidence>
<dbReference type="GO" id="GO:0036054">
    <property type="term" value="F:protein-malonyllysine demalonylase activity"/>
    <property type="evidence" value="ECO:0007669"/>
    <property type="project" value="InterPro"/>
</dbReference>
<dbReference type="GO" id="GO:0036055">
    <property type="term" value="F:protein-succinyllysine desuccinylase activity"/>
    <property type="evidence" value="ECO:0007669"/>
    <property type="project" value="InterPro"/>
</dbReference>
<protein>
    <recommendedName>
        <fullName evidence="6">Deacetylase sirtuin-type domain-containing protein</fullName>
    </recommendedName>
</protein>
<dbReference type="GO" id="GO:0046872">
    <property type="term" value="F:metal ion binding"/>
    <property type="evidence" value="ECO:0007669"/>
    <property type="project" value="UniProtKB-KW"/>
</dbReference>
<dbReference type="PROSITE" id="PS50305">
    <property type="entry name" value="SIRTUIN"/>
    <property type="match status" value="1"/>
</dbReference>
<reference evidence="8" key="1">
    <citation type="journal article" date="2017" name="Genome Biol.">
        <title>Comparative genomics reveals high biological diversity and specific adaptations in the industrially and medically important fungal genus Aspergillus.</title>
        <authorList>
            <person name="de Vries R.P."/>
            <person name="Riley R."/>
            <person name="Wiebenga A."/>
            <person name="Aguilar-Osorio G."/>
            <person name="Amillis S."/>
            <person name="Uchima C.A."/>
            <person name="Anderluh G."/>
            <person name="Asadollahi M."/>
            <person name="Askin M."/>
            <person name="Barry K."/>
            <person name="Battaglia E."/>
            <person name="Bayram O."/>
            <person name="Benocci T."/>
            <person name="Braus-Stromeyer S.A."/>
            <person name="Caldana C."/>
            <person name="Canovas D."/>
            <person name="Cerqueira G.C."/>
            <person name="Chen F."/>
            <person name="Chen W."/>
            <person name="Choi C."/>
            <person name="Clum A."/>
            <person name="Dos Santos R.A."/>
            <person name="Damasio A.R."/>
            <person name="Diallinas G."/>
            <person name="Emri T."/>
            <person name="Fekete E."/>
            <person name="Flipphi M."/>
            <person name="Freyberg S."/>
            <person name="Gallo A."/>
            <person name="Gournas C."/>
            <person name="Habgood R."/>
            <person name="Hainaut M."/>
            <person name="Harispe M.L."/>
            <person name="Henrissat B."/>
            <person name="Hilden K.S."/>
            <person name="Hope R."/>
            <person name="Hossain A."/>
            <person name="Karabika E."/>
            <person name="Karaffa L."/>
            <person name="Karanyi Z."/>
            <person name="Krasevec N."/>
            <person name="Kuo A."/>
            <person name="Kusch H."/>
            <person name="LaButti K."/>
            <person name="Lagendijk E.L."/>
            <person name="Lapidus A."/>
            <person name="Levasseur A."/>
            <person name="Lindquist E."/>
            <person name="Lipzen A."/>
            <person name="Logrieco A.F."/>
            <person name="MacCabe A."/>
            <person name="Maekelae M.R."/>
            <person name="Malavazi I."/>
            <person name="Melin P."/>
            <person name="Meyer V."/>
            <person name="Mielnichuk N."/>
            <person name="Miskei M."/>
            <person name="Molnar A.P."/>
            <person name="Mule G."/>
            <person name="Ngan C.Y."/>
            <person name="Orejas M."/>
            <person name="Orosz E."/>
            <person name="Ouedraogo J.P."/>
            <person name="Overkamp K.M."/>
            <person name="Park H.-S."/>
            <person name="Perrone G."/>
            <person name="Piumi F."/>
            <person name="Punt P.J."/>
            <person name="Ram A.F."/>
            <person name="Ramon A."/>
            <person name="Rauscher S."/>
            <person name="Record E."/>
            <person name="Riano-Pachon D.M."/>
            <person name="Robert V."/>
            <person name="Roehrig J."/>
            <person name="Ruller R."/>
            <person name="Salamov A."/>
            <person name="Salih N.S."/>
            <person name="Samson R.A."/>
            <person name="Sandor E."/>
            <person name="Sanguinetti M."/>
            <person name="Schuetze T."/>
            <person name="Sepcic K."/>
            <person name="Shelest E."/>
            <person name="Sherlock G."/>
            <person name="Sophianopoulou V."/>
            <person name="Squina F.M."/>
            <person name="Sun H."/>
            <person name="Susca A."/>
            <person name="Todd R.B."/>
            <person name="Tsang A."/>
            <person name="Unkles S.E."/>
            <person name="van de Wiele N."/>
            <person name="van Rossen-Uffink D."/>
            <person name="Oliveira J.V."/>
            <person name="Vesth T.C."/>
            <person name="Visser J."/>
            <person name="Yu J.-H."/>
            <person name="Zhou M."/>
            <person name="Andersen M.R."/>
            <person name="Archer D.B."/>
            <person name="Baker S.E."/>
            <person name="Benoit I."/>
            <person name="Brakhage A.A."/>
            <person name="Braus G.H."/>
            <person name="Fischer R."/>
            <person name="Frisvad J.C."/>
            <person name="Goldman G.H."/>
            <person name="Houbraken J."/>
            <person name="Oakley B."/>
            <person name="Pocsi I."/>
            <person name="Scazzocchio C."/>
            <person name="Seiboth B."/>
            <person name="vanKuyk P.A."/>
            <person name="Wortman J."/>
            <person name="Dyer P.S."/>
            <person name="Grigoriev I.V."/>
        </authorList>
    </citation>
    <scope>NUCLEOTIDE SEQUENCE [LARGE SCALE GENOMIC DNA]</scope>
    <source>
        <strain evidence="8">DTO 134E9</strain>
    </source>
</reference>